<dbReference type="SUPFAM" id="SSF140804">
    <property type="entry name" value="YidB-like"/>
    <property type="match status" value="1"/>
</dbReference>
<dbReference type="InterPro" id="IPR045372">
    <property type="entry name" value="YidB"/>
</dbReference>
<evidence type="ECO:0000313" key="2">
    <source>
        <dbReference type="Proteomes" id="UP000446658"/>
    </source>
</evidence>
<proteinExistence type="predicted"/>
<gene>
    <name evidence="1" type="ORF">GKE73_08710</name>
</gene>
<dbReference type="RefSeq" id="WP_230369995.1">
    <property type="nucleotide sequence ID" value="NZ_WLYX01000001.1"/>
</dbReference>
<protein>
    <submittedName>
        <fullName evidence="1">DUF937 domain-containing protein</fullName>
    </submittedName>
</protein>
<name>A0A844G9T5_9NEIS</name>
<dbReference type="InterPro" id="IPR027405">
    <property type="entry name" value="YidB-like"/>
</dbReference>
<dbReference type="EMBL" id="WLYX01000001">
    <property type="protein sequence ID" value="MTD33196.1"/>
    <property type="molecule type" value="Genomic_DNA"/>
</dbReference>
<evidence type="ECO:0000313" key="1">
    <source>
        <dbReference type="EMBL" id="MTD33196.1"/>
    </source>
</evidence>
<keyword evidence="2" id="KW-1185">Reference proteome</keyword>
<dbReference type="Gene3D" id="1.10.10.690">
    <property type="entry name" value="YidB-like"/>
    <property type="match status" value="1"/>
</dbReference>
<accession>A0A844G9T5</accession>
<dbReference type="Proteomes" id="UP000446658">
    <property type="component" value="Unassembled WGS sequence"/>
</dbReference>
<dbReference type="AlphaFoldDB" id="A0A844G9T5"/>
<sequence length="131" mass="13290">MGLFDQLTEMVSGQQAGGLGGALSDLLNQQGGVSGLVEKFQSGGLGEVVNSWVGSGENLPVSAEQVQQVLGNEQIAGLAEKLGIEPGQLAQNLSESLPQLVDKLTPGGQVPAAGDNLLSQGLEAIKGLFGH</sequence>
<organism evidence="1 2">
    <name type="scientific">Paludibacterium denitrificans</name>
    <dbReference type="NCBI Taxonomy" id="2675226"/>
    <lineage>
        <taxon>Bacteria</taxon>
        <taxon>Pseudomonadati</taxon>
        <taxon>Pseudomonadota</taxon>
        <taxon>Betaproteobacteria</taxon>
        <taxon>Neisseriales</taxon>
        <taxon>Chromobacteriaceae</taxon>
        <taxon>Paludibacterium</taxon>
    </lineage>
</organism>
<dbReference type="Pfam" id="PF20159">
    <property type="entry name" value="YidB"/>
    <property type="match status" value="1"/>
</dbReference>
<reference evidence="1 2" key="1">
    <citation type="submission" date="2019-11" db="EMBL/GenBank/DDBJ databases">
        <title>Draft genome sequence of Paludibacterium sp. dN18-1.</title>
        <authorList>
            <person name="Im W.-T."/>
        </authorList>
    </citation>
    <scope>NUCLEOTIDE SEQUENCE [LARGE SCALE GENOMIC DNA]</scope>
    <source>
        <strain evidence="2">dN 18-1</strain>
    </source>
</reference>
<comment type="caution">
    <text evidence="1">The sequence shown here is derived from an EMBL/GenBank/DDBJ whole genome shotgun (WGS) entry which is preliminary data.</text>
</comment>